<reference evidence="1 2" key="1">
    <citation type="submission" date="2018-05" db="EMBL/GenBank/DDBJ databases">
        <authorList>
            <consortium name="NARMS: The National Antimicrobial Resistance Monitoring System"/>
        </authorList>
    </citation>
    <scope>NUCLEOTIDE SEQUENCE [LARGE SCALE GENOMIC DNA]</scope>
    <source>
        <strain evidence="1 2">FSIS1609200</strain>
    </source>
</reference>
<gene>
    <name evidence="1" type="ORF">BU953_05505</name>
</gene>
<evidence type="ECO:0000313" key="1">
    <source>
        <dbReference type="EMBL" id="EAJ1077063.1"/>
    </source>
</evidence>
<proteinExistence type="predicted"/>
<comment type="caution">
    <text evidence="1">The sequence shown here is derived from an EMBL/GenBank/DDBJ whole genome shotgun (WGS) entry which is preliminary data.</text>
</comment>
<dbReference type="Proteomes" id="UP000557830">
    <property type="component" value="Unassembled WGS sequence"/>
</dbReference>
<accession>A0A3Z9GLK2</accession>
<evidence type="ECO:0000313" key="2">
    <source>
        <dbReference type="Proteomes" id="UP000557830"/>
    </source>
</evidence>
<protein>
    <submittedName>
        <fullName evidence="1">Uncharacterized protein</fullName>
    </submittedName>
</protein>
<dbReference type="AlphaFoldDB" id="A0A3Z9GLK2"/>
<dbReference type="EMBL" id="AABUYW010000008">
    <property type="protein sequence ID" value="EAJ1077063.1"/>
    <property type="molecule type" value="Genomic_DNA"/>
</dbReference>
<sequence length="164" mass="19865">MRKTISAYKVKLNGSYVFLGFLCILYQILGSVFLYMPLLYGVFFCYMYFLLEEREKTFNKLDFRWYFSLFFLFFTDITYDFFLFSSWLAFVIFYYTCADWIKTNLKIGKIIPIILVLCVYAFIFILDVILSYIGDQEFKIPNFGYMISIMFECLFAYMLFRSKF</sequence>
<name>A0A3Z9GLK2_CAMCO</name>
<organism evidence="1 2">
    <name type="scientific">Campylobacter coli</name>
    <dbReference type="NCBI Taxonomy" id="195"/>
    <lineage>
        <taxon>Bacteria</taxon>
        <taxon>Pseudomonadati</taxon>
        <taxon>Campylobacterota</taxon>
        <taxon>Epsilonproteobacteria</taxon>
        <taxon>Campylobacterales</taxon>
        <taxon>Campylobacteraceae</taxon>
        <taxon>Campylobacter</taxon>
    </lineage>
</organism>